<dbReference type="SUPFAM" id="SSF52821">
    <property type="entry name" value="Rhodanese/Cell cycle control phosphatase"/>
    <property type="match status" value="2"/>
</dbReference>
<dbReference type="Gene3D" id="3.40.250.10">
    <property type="entry name" value="Rhodanese-like domain"/>
    <property type="match status" value="2"/>
</dbReference>
<evidence type="ECO:0000313" key="4">
    <source>
        <dbReference type="EMBL" id="GEA81951.1"/>
    </source>
</evidence>
<dbReference type="EMBL" id="BJLP01000042">
    <property type="protein sequence ID" value="GEA81951.1"/>
    <property type="molecule type" value="Genomic_DNA"/>
</dbReference>
<evidence type="ECO:0000256" key="2">
    <source>
        <dbReference type="ARBA" id="ARBA00022737"/>
    </source>
</evidence>
<dbReference type="GO" id="GO:0004792">
    <property type="term" value="F:thiosulfate-cyanide sulfurtransferase activity"/>
    <property type="evidence" value="ECO:0007669"/>
    <property type="project" value="InterPro"/>
</dbReference>
<evidence type="ECO:0000313" key="5">
    <source>
        <dbReference type="Proteomes" id="UP000315842"/>
    </source>
</evidence>
<comment type="caution">
    <text evidence="4">The sequence shown here is derived from an EMBL/GenBank/DDBJ whole genome shotgun (WGS) entry which is preliminary data.</text>
</comment>
<evidence type="ECO:0000256" key="1">
    <source>
        <dbReference type="ARBA" id="ARBA00022679"/>
    </source>
</evidence>
<sequence length="296" mass="30694">MPALPPLVSPEDLRDALDGPDEVLVLDASTALAQGSEGDPYTAEPLRAQYLAAHVPGAAFVDVKNELSDPGGPFLFTLPPADTLAAAFAAVGVGDGTHVVVYDTVGSAWATRVWWLLRWLGHDAVSVLDGGLGAWRAAGFPTASGAADDEAARAGGVTLTPRERPELLATLPRVENISAGDAAGLLVNALDPATFRGEQEVSPYPRRGRIPGSVNVPLFTLLDPATGRFLPVDELRALLEDAGVLQAEGAVTYCGGGIAATMPAFAAFVVDGTEVAVYDGSLSEWTSDDRRPVTLG</sequence>
<dbReference type="PROSITE" id="PS50206">
    <property type="entry name" value="RHODANESE_3"/>
    <property type="match status" value="2"/>
</dbReference>
<feature type="domain" description="Rhodanese" evidence="3">
    <location>
        <begin position="206"/>
        <end position="294"/>
    </location>
</feature>
<gene>
    <name evidence="4" type="ORF">CUD01_23950</name>
</gene>
<proteinExistence type="predicted"/>
<organism evidence="4 5">
    <name type="scientific">Cellulomonas uda</name>
    <dbReference type="NCBI Taxonomy" id="1714"/>
    <lineage>
        <taxon>Bacteria</taxon>
        <taxon>Bacillati</taxon>
        <taxon>Actinomycetota</taxon>
        <taxon>Actinomycetes</taxon>
        <taxon>Micrococcales</taxon>
        <taxon>Cellulomonadaceae</taxon>
        <taxon>Cellulomonas</taxon>
    </lineage>
</organism>
<dbReference type="InterPro" id="IPR001307">
    <property type="entry name" value="Thiosulphate_STrfase_CS"/>
</dbReference>
<dbReference type="SMART" id="SM00450">
    <property type="entry name" value="RHOD"/>
    <property type="match status" value="2"/>
</dbReference>
<dbReference type="PANTHER" id="PTHR11364">
    <property type="entry name" value="THIOSULFATE SULFERTANSFERASE"/>
    <property type="match status" value="1"/>
</dbReference>
<dbReference type="InterPro" id="IPR001763">
    <property type="entry name" value="Rhodanese-like_dom"/>
</dbReference>
<dbReference type="InterPro" id="IPR036873">
    <property type="entry name" value="Rhodanese-like_dom_sf"/>
</dbReference>
<dbReference type="Proteomes" id="UP000315842">
    <property type="component" value="Unassembled WGS sequence"/>
</dbReference>
<keyword evidence="1 4" id="KW-0808">Transferase</keyword>
<dbReference type="CDD" id="cd01449">
    <property type="entry name" value="TST_Repeat_2"/>
    <property type="match status" value="1"/>
</dbReference>
<dbReference type="Pfam" id="PF00581">
    <property type="entry name" value="Rhodanese"/>
    <property type="match status" value="2"/>
</dbReference>
<dbReference type="RefSeq" id="WP_141321403.1">
    <property type="nucleotide sequence ID" value="NZ_BJLP01000042.1"/>
</dbReference>
<dbReference type="CDD" id="cd01448">
    <property type="entry name" value="TST_Repeat_1"/>
    <property type="match status" value="1"/>
</dbReference>
<dbReference type="AlphaFoldDB" id="A0A4Y3KBX4"/>
<keyword evidence="5" id="KW-1185">Reference proteome</keyword>
<dbReference type="PANTHER" id="PTHR11364:SF27">
    <property type="entry name" value="SULFURTRANSFERASE"/>
    <property type="match status" value="1"/>
</dbReference>
<evidence type="ECO:0000259" key="3">
    <source>
        <dbReference type="PROSITE" id="PS50206"/>
    </source>
</evidence>
<accession>A0A4Y3KBX4</accession>
<dbReference type="InterPro" id="IPR045078">
    <property type="entry name" value="TST/MPST-like"/>
</dbReference>
<keyword evidence="2" id="KW-0677">Repeat</keyword>
<feature type="domain" description="Rhodanese" evidence="3">
    <location>
        <begin position="19"/>
        <end position="144"/>
    </location>
</feature>
<name>A0A4Y3KBX4_CELUD</name>
<dbReference type="PROSITE" id="PS00380">
    <property type="entry name" value="RHODANESE_1"/>
    <property type="match status" value="1"/>
</dbReference>
<reference evidence="4 5" key="1">
    <citation type="submission" date="2019-06" db="EMBL/GenBank/DDBJ databases">
        <title>Whole genome shotgun sequence of Cellulomonas uda NBRC 3747.</title>
        <authorList>
            <person name="Hosoyama A."/>
            <person name="Uohara A."/>
            <person name="Ohji S."/>
            <person name="Ichikawa N."/>
        </authorList>
    </citation>
    <scope>NUCLEOTIDE SEQUENCE [LARGE SCALE GENOMIC DNA]</scope>
    <source>
        <strain evidence="4 5">NBRC 3747</strain>
    </source>
</reference>
<protein>
    <submittedName>
        <fullName evidence="4">Sulfurtransferase</fullName>
    </submittedName>
</protein>